<evidence type="ECO:0008006" key="4">
    <source>
        <dbReference type="Google" id="ProtNLM"/>
    </source>
</evidence>
<evidence type="ECO:0000256" key="2">
    <source>
        <dbReference type="ARBA" id="ARBA00023239"/>
    </source>
</evidence>
<dbReference type="SUPFAM" id="SSF53850">
    <property type="entry name" value="Periplasmic binding protein-like II"/>
    <property type="match status" value="1"/>
</dbReference>
<protein>
    <recommendedName>
        <fullName evidence="4">Chorismate dehydratase</fullName>
    </recommendedName>
</protein>
<dbReference type="PANTHER" id="PTHR37690">
    <property type="entry name" value="CHORISMATE DEHYDRATASE"/>
    <property type="match status" value="1"/>
</dbReference>
<proteinExistence type="inferred from homology"/>
<dbReference type="EMBL" id="CABQ01000043">
    <property type="protein sequence ID" value="CBI06945.1"/>
    <property type="molecule type" value="Genomic_DNA"/>
</dbReference>
<comment type="caution">
    <text evidence="3">The sequence shown here is derived from an EMBL/GenBank/DDBJ whole genome shotgun (WGS) entry which is preliminary data.</text>
</comment>
<dbReference type="CDD" id="cd13634">
    <property type="entry name" value="PBP2_Sco4506"/>
    <property type="match status" value="1"/>
</dbReference>
<dbReference type="AlphaFoldDB" id="E6QI80"/>
<evidence type="ECO:0000256" key="1">
    <source>
        <dbReference type="ARBA" id="ARBA00022428"/>
    </source>
</evidence>
<dbReference type="GO" id="GO:0009234">
    <property type="term" value="P:menaquinone biosynthetic process"/>
    <property type="evidence" value="ECO:0007669"/>
    <property type="project" value="UniProtKB-KW"/>
</dbReference>
<dbReference type="PANTHER" id="PTHR37690:SF1">
    <property type="entry name" value="CHORISMATE DEHYDRATASE"/>
    <property type="match status" value="1"/>
</dbReference>
<dbReference type="InterPro" id="IPR003773">
    <property type="entry name" value="Menaquinone_biosynth"/>
</dbReference>
<dbReference type="HAMAP" id="MF_00995">
    <property type="entry name" value="MqnA"/>
    <property type="match status" value="1"/>
</dbReference>
<reference evidence="3" key="1">
    <citation type="submission" date="2009-10" db="EMBL/GenBank/DDBJ databases">
        <title>Diversity of trophic interactions inside an arsenic-rich microbial ecosystem.</title>
        <authorList>
            <person name="Bertin P.N."/>
            <person name="Heinrich-Salmeron A."/>
            <person name="Pelletier E."/>
            <person name="Goulhen-Chollet F."/>
            <person name="Arsene-Ploetze F."/>
            <person name="Gallien S."/>
            <person name="Calteau A."/>
            <person name="Vallenet D."/>
            <person name="Casiot C."/>
            <person name="Chane-Woon-Ming B."/>
            <person name="Giloteaux L."/>
            <person name="Barakat M."/>
            <person name="Bonnefoy V."/>
            <person name="Bruneel O."/>
            <person name="Chandler M."/>
            <person name="Cleiss J."/>
            <person name="Duran R."/>
            <person name="Elbaz-Poulichet F."/>
            <person name="Fonknechten N."/>
            <person name="Lauga B."/>
            <person name="Mornico D."/>
            <person name="Ortet P."/>
            <person name="Schaeffer C."/>
            <person name="Siguier P."/>
            <person name="Alexander Thil Smith A."/>
            <person name="Van Dorsselaer A."/>
            <person name="Weissenbach J."/>
            <person name="Medigue C."/>
            <person name="Le Paslier D."/>
        </authorList>
    </citation>
    <scope>NUCLEOTIDE SEQUENCE</scope>
</reference>
<dbReference type="InterPro" id="IPR030868">
    <property type="entry name" value="MqnA"/>
</dbReference>
<name>E6QI80_9ZZZZ</name>
<dbReference type="Pfam" id="PF02621">
    <property type="entry name" value="VitK2_biosynth"/>
    <property type="match status" value="1"/>
</dbReference>
<evidence type="ECO:0000313" key="3">
    <source>
        <dbReference type="EMBL" id="CBI06945.1"/>
    </source>
</evidence>
<sequence length="293" mass="32651">MSNIHSPLRIAAIRFLNPAPLMWDFEHEPRRSLLAHHYSLEWMMPTQCAERLSLPSGDPRAADIGLIPVAALATTPGLVVLPGCAIAATRRVRSILLVRRARQPLSQIRTVAADTSSRASLAYARILFCHWWQPNADGPKFLQHAPDLDPMLDAADAALLIGDPALYALEERQNREERSSEELVYHDLAAEWIALTGLPWVSAVWAIRASALDASQRSFESIASDFIASRDHGLANIETLVVEWSARLPLAENTIRAYLTENIHYTLDAPCIDGLRLFYKLAELHGILPKFQL</sequence>
<gene>
    <name evidence="3" type="ORF">CARN6_0244</name>
</gene>
<accession>E6QI80</accession>
<keyword evidence="1" id="KW-0474">Menaquinone biosynthesis</keyword>
<organism evidence="3">
    <name type="scientific">mine drainage metagenome</name>
    <dbReference type="NCBI Taxonomy" id="410659"/>
    <lineage>
        <taxon>unclassified sequences</taxon>
        <taxon>metagenomes</taxon>
        <taxon>ecological metagenomes</taxon>
    </lineage>
</organism>
<keyword evidence="2" id="KW-0456">Lyase</keyword>
<dbReference type="Gene3D" id="3.40.190.10">
    <property type="entry name" value="Periplasmic binding protein-like II"/>
    <property type="match status" value="2"/>
</dbReference>
<dbReference type="GO" id="GO:0016829">
    <property type="term" value="F:lyase activity"/>
    <property type="evidence" value="ECO:0007669"/>
    <property type="project" value="UniProtKB-KW"/>
</dbReference>